<proteinExistence type="predicted"/>
<accession>G2T1E3</accession>
<dbReference type="KEGG" id="rho:RHOM_06270"/>
<dbReference type="GeneID" id="93725124"/>
<dbReference type="AlphaFoldDB" id="G2T1E3"/>
<dbReference type="RefSeq" id="WP_014079418.1">
    <property type="nucleotide sequence ID" value="NC_015977.1"/>
</dbReference>
<dbReference type="Proteomes" id="UP000008178">
    <property type="component" value="Chromosome"/>
</dbReference>
<evidence type="ECO:0000313" key="3">
    <source>
        <dbReference type="Proteomes" id="UP000008178"/>
    </source>
</evidence>
<dbReference type="EMBL" id="CP003040">
    <property type="protein sequence ID" value="AEN96373.1"/>
    <property type="molecule type" value="Genomic_DNA"/>
</dbReference>
<organism evidence="2 3">
    <name type="scientific">Roseburia hominis (strain DSM 16839 / JCM 17582 / NCIMB 14029 / A2-183)</name>
    <dbReference type="NCBI Taxonomy" id="585394"/>
    <lineage>
        <taxon>Bacteria</taxon>
        <taxon>Bacillati</taxon>
        <taxon>Bacillota</taxon>
        <taxon>Clostridia</taxon>
        <taxon>Lachnospirales</taxon>
        <taxon>Lachnospiraceae</taxon>
        <taxon>Roseburia</taxon>
    </lineage>
</organism>
<dbReference type="OrthoDB" id="2055073at2"/>
<dbReference type="STRING" id="585394.RHOM_06270"/>
<evidence type="ECO:0000313" key="2">
    <source>
        <dbReference type="EMBL" id="AEN96373.1"/>
    </source>
</evidence>
<sequence length="81" mass="9140">MAEPSENLILEAGSVKETEDMPMEEAWRDFLVSGRVTDYLRYRNAVDVQESSNILAGEEQPDGKQYCGDRDGLTGNADWRI</sequence>
<evidence type="ECO:0000256" key="1">
    <source>
        <dbReference type="SAM" id="MobiDB-lite"/>
    </source>
</evidence>
<name>G2T1E3_ROSHA</name>
<protein>
    <submittedName>
        <fullName evidence="2">Uncharacterized protein</fullName>
    </submittedName>
</protein>
<feature type="region of interest" description="Disordered" evidence="1">
    <location>
        <begin position="59"/>
        <end position="81"/>
    </location>
</feature>
<reference evidence="2 3" key="1">
    <citation type="journal article" date="2015" name="Genome Announc.">
        <title>Complete genome sequence of the human gut symbiont Roseburia hominis.</title>
        <authorList>
            <person name="Travis A.J."/>
            <person name="Kelly D."/>
            <person name="Flint H.J."/>
            <person name="Aminov R.I."/>
        </authorList>
    </citation>
    <scope>NUCLEOTIDE SEQUENCE [LARGE SCALE GENOMIC DNA]</scope>
    <source>
        <strain evidence="3">DSM 16839 / JCM 17582 / NCIMB 14029 / A2-183</strain>
    </source>
</reference>
<gene>
    <name evidence="2" type="ordered locus">RHOM_06270</name>
</gene>
<dbReference type="HOGENOM" id="CLU_2571699_0_0_9"/>
<keyword evidence="3" id="KW-1185">Reference proteome</keyword>